<evidence type="ECO:0000313" key="1">
    <source>
        <dbReference type="EMBL" id="KAL3499906.1"/>
    </source>
</evidence>
<gene>
    <name evidence="1" type="ORF">ACH5RR_038999</name>
</gene>
<protein>
    <submittedName>
        <fullName evidence="1">Uncharacterized protein</fullName>
    </submittedName>
</protein>
<accession>A0ABD2XYQ7</accession>
<evidence type="ECO:0000313" key="2">
    <source>
        <dbReference type="Proteomes" id="UP001630127"/>
    </source>
</evidence>
<proteinExistence type="predicted"/>
<organism evidence="1 2">
    <name type="scientific">Cinchona calisaya</name>
    <dbReference type="NCBI Taxonomy" id="153742"/>
    <lineage>
        <taxon>Eukaryota</taxon>
        <taxon>Viridiplantae</taxon>
        <taxon>Streptophyta</taxon>
        <taxon>Embryophyta</taxon>
        <taxon>Tracheophyta</taxon>
        <taxon>Spermatophyta</taxon>
        <taxon>Magnoliopsida</taxon>
        <taxon>eudicotyledons</taxon>
        <taxon>Gunneridae</taxon>
        <taxon>Pentapetalae</taxon>
        <taxon>asterids</taxon>
        <taxon>lamiids</taxon>
        <taxon>Gentianales</taxon>
        <taxon>Rubiaceae</taxon>
        <taxon>Cinchonoideae</taxon>
        <taxon>Cinchoneae</taxon>
        <taxon>Cinchona</taxon>
    </lineage>
</organism>
<dbReference type="AlphaFoldDB" id="A0ABD2XYQ7"/>
<comment type="caution">
    <text evidence="1">The sequence shown here is derived from an EMBL/GenBank/DDBJ whole genome shotgun (WGS) entry which is preliminary data.</text>
</comment>
<dbReference type="EMBL" id="JBJUIK010000016">
    <property type="protein sequence ID" value="KAL3499906.1"/>
    <property type="molecule type" value="Genomic_DNA"/>
</dbReference>
<keyword evidence="2" id="KW-1185">Reference proteome</keyword>
<reference evidence="1 2" key="1">
    <citation type="submission" date="2024-11" db="EMBL/GenBank/DDBJ databases">
        <title>A near-complete genome assembly of Cinchona calisaya.</title>
        <authorList>
            <person name="Lian D.C."/>
            <person name="Zhao X.W."/>
            <person name="Wei L."/>
        </authorList>
    </citation>
    <scope>NUCLEOTIDE SEQUENCE [LARGE SCALE GENOMIC DNA]</scope>
    <source>
        <tissue evidence="1">Nenye</tissue>
    </source>
</reference>
<name>A0ABD2XYQ7_9GENT</name>
<dbReference type="Proteomes" id="UP001630127">
    <property type="component" value="Unassembled WGS sequence"/>
</dbReference>
<sequence>MDRFEQGLREEIGCQLASHKFTTFKNMYDVTLAVEMRFKLNEGERSIGKKPRWMMGSNQAIGTRQQGNFQNTNKRRGPVNANRGKLKQCNENIAADALSRVSHENMEATLQAISCLHSALVIRIRRAGLNMLN</sequence>